<sequence>MMLKSGILMLLGTLSANAAFATIQMQAPDACPKISLIKSEGVSMAYQLPPKNYFFAFQESSYDTNHTWYFAIGFFETDSMDVALSKGNSALNKLSEPSKPYYDKEGYWVCSYNVVGTDLAAVAFYADQPISPLQTKHLLRKIR</sequence>
<dbReference type="Pfam" id="PF16307">
    <property type="entry name" value="DUF4949"/>
    <property type="match status" value="1"/>
</dbReference>
<dbReference type="STRING" id="1034943.BN59_00413"/>
<gene>
    <name evidence="2" type="ORF">BN59_00413</name>
</gene>
<keyword evidence="3" id="KW-1185">Reference proteome</keyword>
<dbReference type="InterPro" id="IPR032540">
    <property type="entry name" value="DUF4949"/>
</dbReference>
<accession>A0A078KT61</accession>
<protein>
    <recommendedName>
        <fullName evidence="4">Hemin binding protein Hbp</fullName>
    </recommendedName>
</protein>
<feature type="signal peptide" evidence="1">
    <location>
        <begin position="1"/>
        <end position="21"/>
    </location>
</feature>
<evidence type="ECO:0000256" key="1">
    <source>
        <dbReference type="SAM" id="SignalP"/>
    </source>
</evidence>
<feature type="chain" id="PRO_5009743989" description="Hemin binding protein Hbp" evidence="1">
    <location>
        <begin position="22"/>
        <end position="143"/>
    </location>
</feature>
<dbReference type="RefSeq" id="WP_043872743.1">
    <property type="nucleotide sequence ID" value="NZ_CCVW01000001.1"/>
</dbReference>
<reference evidence="2 3" key="1">
    <citation type="submission" date="2014-06" db="EMBL/GenBank/DDBJ databases">
        <authorList>
            <person name="Urmite Genomes Urmite Genomes"/>
        </authorList>
    </citation>
    <scope>NUCLEOTIDE SEQUENCE [LARGE SCALE GENOMIC DNA]</scope>
</reference>
<dbReference type="EMBL" id="CCSB01000001">
    <property type="protein sequence ID" value="CDZ76147.1"/>
    <property type="molecule type" value="Genomic_DNA"/>
</dbReference>
<proteinExistence type="predicted"/>
<evidence type="ECO:0008006" key="4">
    <source>
        <dbReference type="Google" id="ProtNLM"/>
    </source>
</evidence>
<dbReference type="Proteomes" id="UP000044071">
    <property type="component" value="Unassembled WGS sequence"/>
</dbReference>
<dbReference type="eggNOG" id="ENOG5030YK1">
    <property type="taxonomic scope" value="Bacteria"/>
</dbReference>
<name>A0A078KT61_9GAMM</name>
<dbReference type="OrthoDB" id="5654323at2"/>
<organism evidence="2 3">
    <name type="scientific">Legionella massiliensis</name>
    <dbReference type="NCBI Taxonomy" id="1034943"/>
    <lineage>
        <taxon>Bacteria</taxon>
        <taxon>Pseudomonadati</taxon>
        <taxon>Pseudomonadota</taxon>
        <taxon>Gammaproteobacteria</taxon>
        <taxon>Legionellales</taxon>
        <taxon>Legionellaceae</taxon>
        <taxon>Legionella</taxon>
    </lineage>
</organism>
<evidence type="ECO:0000313" key="3">
    <source>
        <dbReference type="Proteomes" id="UP000044071"/>
    </source>
</evidence>
<dbReference type="AlphaFoldDB" id="A0A078KT61"/>
<keyword evidence="1" id="KW-0732">Signal</keyword>
<evidence type="ECO:0000313" key="2">
    <source>
        <dbReference type="EMBL" id="CDZ76147.1"/>
    </source>
</evidence>